<dbReference type="EMBL" id="CATOUU010000479">
    <property type="protein sequence ID" value="CAI9931283.1"/>
    <property type="molecule type" value="Genomic_DNA"/>
</dbReference>
<protein>
    <submittedName>
        <fullName evidence="3">Hypothetical_protein</fullName>
    </submittedName>
</protein>
<evidence type="ECO:0000313" key="5">
    <source>
        <dbReference type="Proteomes" id="UP001642409"/>
    </source>
</evidence>
<evidence type="ECO:0000313" key="3">
    <source>
        <dbReference type="EMBL" id="CAL6100537.1"/>
    </source>
</evidence>
<dbReference type="EMBL" id="CATOUU010000883">
    <property type="protein sequence ID" value="CAI9957119.1"/>
    <property type="molecule type" value="Genomic_DNA"/>
</dbReference>
<accession>A0AA86QD70</accession>
<evidence type="ECO:0000313" key="1">
    <source>
        <dbReference type="EMBL" id="CAI9931283.1"/>
    </source>
</evidence>
<gene>
    <name evidence="1" type="ORF">HINF_LOCUS18928</name>
    <name evidence="2" type="ORF">HINF_LOCUS44764</name>
    <name evidence="3" type="ORF">HINF_LOCUS70603</name>
    <name evidence="4" type="ORF">HINF_LOCUS76706</name>
</gene>
<keyword evidence="5" id="KW-1185">Reference proteome</keyword>
<dbReference type="EMBL" id="CAXDID020000531">
    <property type="protein sequence ID" value="CAL6100537.1"/>
    <property type="molecule type" value="Genomic_DNA"/>
</dbReference>
<dbReference type="EMBL" id="CAXDID020000722">
    <property type="protein sequence ID" value="CAL6111834.1"/>
    <property type="molecule type" value="Genomic_DNA"/>
</dbReference>
<sequence>MVQIDNKIELKDVYGRYFCSQLSRSLFTFLVQRDIIQIIVKTAGAKTKLLLTGCARAAKAIIWQQITKVRFCVFASLMSHYFLQLYYLPLLRLQRRIFDILTYLGHSYVVQVCEIMQIIQFTSKVNLTGQIRSQ</sequence>
<comment type="caution">
    <text evidence="2">The sequence shown here is derived from an EMBL/GenBank/DDBJ whole genome shotgun (WGS) entry which is preliminary data.</text>
</comment>
<reference evidence="2" key="1">
    <citation type="submission" date="2023-06" db="EMBL/GenBank/DDBJ databases">
        <authorList>
            <person name="Kurt Z."/>
        </authorList>
    </citation>
    <scope>NUCLEOTIDE SEQUENCE</scope>
</reference>
<evidence type="ECO:0000313" key="4">
    <source>
        <dbReference type="EMBL" id="CAL6111834.1"/>
    </source>
</evidence>
<evidence type="ECO:0000313" key="2">
    <source>
        <dbReference type="EMBL" id="CAI9957119.1"/>
    </source>
</evidence>
<organism evidence="2">
    <name type="scientific">Hexamita inflata</name>
    <dbReference type="NCBI Taxonomy" id="28002"/>
    <lineage>
        <taxon>Eukaryota</taxon>
        <taxon>Metamonada</taxon>
        <taxon>Diplomonadida</taxon>
        <taxon>Hexamitidae</taxon>
        <taxon>Hexamitinae</taxon>
        <taxon>Hexamita</taxon>
    </lineage>
</organism>
<reference evidence="3 5" key="2">
    <citation type="submission" date="2024-07" db="EMBL/GenBank/DDBJ databases">
        <authorList>
            <person name="Akdeniz Z."/>
        </authorList>
    </citation>
    <scope>NUCLEOTIDE SEQUENCE [LARGE SCALE GENOMIC DNA]</scope>
</reference>
<name>A0AA86QD70_9EUKA</name>
<dbReference type="AlphaFoldDB" id="A0AA86QD70"/>
<proteinExistence type="predicted"/>
<dbReference type="Proteomes" id="UP001642409">
    <property type="component" value="Unassembled WGS sequence"/>
</dbReference>